<dbReference type="EMBL" id="CP001736">
    <property type="protein sequence ID" value="ADB31169.1"/>
    <property type="molecule type" value="Genomic_DNA"/>
</dbReference>
<keyword evidence="2" id="KW-1185">Reference proteome</keyword>
<evidence type="ECO:0000313" key="2">
    <source>
        <dbReference type="Proteomes" id="UP000007967"/>
    </source>
</evidence>
<dbReference type="KEGG" id="kfl:Kfla_2087"/>
<accession>D2PS45</accession>
<evidence type="ECO:0000313" key="1">
    <source>
        <dbReference type="EMBL" id="ADB31169.1"/>
    </source>
</evidence>
<dbReference type="OrthoDB" id="3395242at2"/>
<dbReference type="STRING" id="479435.Kfla_2087"/>
<dbReference type="Proteomes" id="UP000007967">
    <property type="component" value="Chromosome"/>
</dbReference>
<dbReference type="HOGENOM" id="CLU_2130193_0_0_11"/>
<proteinExistence type="predicted"/>
<reference evidence="2" key="1">
    <citation type="submission" date="2009-09" db="EMBL/GenBank/DDBJ databases">
        <title>The complete genome of Kribbella flavida DSM 17836.</title>
        <authorList>
            <consortium name="US DOE Joint Genome Institute (JGI-PGF)"/>
            <person name="Lucas S."/>
            <person name="Copeland A."/>
            <person name="Lapidus A."/>
            <person name="Glavina del Rio T."/>
            <person name="Dalin E."/>
            <person name="Tice H."/>
            <person name="Bruce D."/>
            <person name="Goodwin L."/>
            <person name="Pitluck S."/>
            <person name="Kyrpides N."/>
            <person name="Mavromatis K."/>
            <person name="Ivanova N."/>
            <person name="Saunders E."/>
            <person name="Brettin T."/>
            <person name="Detter J.C."/>
            <person name="Han C."/>
            <person name="Larimer F."/>
            <person name="Land M."/>
            <person name="Hauser L."/>
            <person name="Markowitz V."/>
            <person name="Cheng J.-F."/>
            <person name="Hugenholtz P."/>
            <person name="Woyke T."/>
            <person name="Wu D."/>
            <person name="Pukall R."/>
            <person name="Klenk H.-P."/>
            <person name="Eisen J.A."/>
        </authorList>
    </citation>
    <scope>NUCLEOTIDE SEQUENCE [LARGE SCALE GENOMIC DNA]</scope>
    <source>
        <strain evidence="2">DSM 17836 / JCM 10339 / NBRC 14399</strain>
    </source>
</reference>
<protein>
    <submittedName>
        <fullName evidence="1">Uncharacterized protein</fullName>
    </submittedName>
</protein>
<gene>
    <name evidence="1" type="ordered locus">Kfla_2087</name>
</gene>
<dbReference type="AlphaFoldDB" id="D2PS45"/>
<name>D2PS45_KRIFD</name>
<reference evidence="1 2" key="2">
    <citation type="journal article" date="2010" name="Stand. Genomic Sci.">
        <title>Complete genome sequence of Kribbella flavida type strain (IFO 14399).</title>
        <authorList>
            <person name="Pukall R."/>
            <person name="Lapidus A."/>
            <person name="Glavina Del Rio T."/>
            <person name="Copeland A."/>
            <person name="Tice H."/>
            <person name="Cheng J.-F."/>
            <person name="Lucas S."/>
            <person name="Chen F."/>
            <person name="Nolan M."/>
            <person name="LaButti K."/>
            <person name="Pati A."/>
            <person name="Ivanova N."/>
            <person name="Mavrommatis K."/>
            <person name="Mikhailova N."/>
            <person name="Pitluck S."/>
            <person name="Bruce D."/>
            <person name="Goodwin L."/>
            <person name="Land M."/>
            <person name="Hauser L."/>
            <person name="Chang Y.-J."/>
            <person name="Jeffries C.D."/>
            <person name="Chen A."/>
            <person name="Palaniappan K."/>
            <person name="Chain P."/>
            <person name="Rohde M."/>
            <person name="Goeker M."/>
            <person name="Bristow J."/>
            <person name="Eisen J.A."/>
            <person name="Markowitz V."/>
            <person name="Hugenholtz P."/>
            <person name="Kyrpides N.C."/>
            <person name="Klenk H.-P."/>
            <person name="Brettin T."/>
        </authorList>
    </citation>
    <scope>NUCLEOTIDE SEQUENCE [LARGE SCALE GENOMIC DNA]</scope>
    <source>
        <strain evidence="2">DSM 17836 / JCM 10339 / NBRC 14399</strain>
    </source>
</reference>
<organism evidence="1 2">
    <name type="scientific">Kribbella flavida (strain DSM 17836 / JCM 10339 / NBRC 14399)</name>
    <dbReference type="NCBI Taxonomy" id="479435"/>
    <lineage>
        <taxon>Bacteria</taxon>
        <taxon>Bacillati</taxon>
        <taxon>Actinomycetota</taxon>
        <taxon>Actinomycetes</taxon>
        <taxon>Propionibacteriales</taxon>
        <taxon>Kribbellaceae</taxon>
        <taxon>Kribbella</taxon>
    </lineage>
</organism>
<sequence>MTGRHQDPATVYDSWKRYLDESARLVDNDGRLPDGTLVWTPLFDEYGGDSADYAGRRAPGAYCSPKWGWYQGRILAQADTSTWFVFLDHIDYASFVLRHVADLRKVVLSDNEN</sequence>
<dbReference type="RefSeq" id="WP_012919725.1">
    <property type="nucleotide sequence ID" value="NC_013729.1"/>
</dbReference>